<proteinExistence type="inferred from homology"/>
<dbReference type="PANTHER" id="PTHR33452:SF1">
    <property type="entry name" value="INNER MEMBRANE PROTEIN YPHA-RELATED"/>
    <property type="match status" value="1"/>
</dbReference>
<keyword evidence="6 8" id="KW-0472">Membrane</keyword>
<feature type="region of interest" description="Disordered" evidence="7">
    <location>
        <begin position="158"/>
        <end position="287"/>
    </location>
</feature>
<dbReference type="InterPro" id="IPR051907">
    <property type="entry name" value="DoxX-like_oxidoreductase"/>
</dbReference>
<evidence type="ECO:0000313" key="10">
    <source>
        <dbReference type="Proteomes" id="UP000645217"/>
    </source>
</evidence>
<reference evidence="9" key="2">
    <citation type="submission" date="2020-09" db="EMBL/GenBank/DDBJ databases">
        <authorList>
            <person name="Sun Q."/>
            <person name="Ohkuma M."/>
        </authorList>
    </citation>
    <scope>NUCLEOTIDE SEQUENCE</scope>
    <source>
        <strain evidence="9">JCM 13064</strain>
    </source>
</reference>
<feature type="compositionally biased region" description="Low complexity" evidence="7">
    <location>
        <begin position="177"/>
        <end position="192"/>
    </location>
</feature>
<accession>A0A917RCU6</accession>
<comment type="similarity">
    <text evidence="2">Belongs to the DoxX family.</text>
</comment>
<reference evidence="9" key="1">
    <citation type="journal article" date="2014" name="Int. J. Syst. Evol. Microbiol.">
        <title>Complete genome sequence of Corynebacterium casei LMG S-19264T (=DSM 44701T), isolated from a smear-ripened cheese.</title>
        <authorList>
            <consortium name="US DOE Joint Genome Institute (JGI-PGF)"/>
            <person name="Walter F."/>
            <person name="Albersmeier A."/>
            <person name="Kalinowski J."/>
            <person name="Ruckert C."/>
        </authorList>
    </citation>
    <scope>NUCLEOTIDE SEQUENCE</scope>
    <source>
        <strain evidence="9">JCM 13064</strain>
    </source>
</reference>
<keyword evidence="4 8" id="KW-0812">Transmembrane</keyword>
<dbReference type="AlphaFoldDB" id="A0A917RCU6"/>
<sequence length="287" mass="28453">MRRTLQDLAALAARLGVGGIFFANGWHKLEYGLNATGEQFARMGAPAPDLWAATTMLIELVGGALLVAGLAVPACGLVLFAEALAVFVLVSGDTGLPLTGGDINLIVALGAASVLLAVVGAGRLSVDHLVVIRRREAEAAEEMAADTEADTVIASWREPGSASAPPQDARPSGGAGVQDSASSASSGISRDPGGSGGSAGSGPAARAAGDTAPQGPVTFPHEKPGTTGDSEVTGPRKTRPRRTAKPAGAGGTADDAAGVPADTPSAPTARGDRLVAGGRKTTPPDND</sequence>
<dbReference type="PANTHER" id="PTHR33452">
    <property type="entry name" value="OXIDOREDUCTASE CATD-RELATED"/>
    <property type="match status" value="1"/>
</dbReference>
<feature type="compositionally biased region" description="Low complexity" evidence="7">
    <location>
        <begin position="201"/>
        <end position="210"/>
    </location>
</feature>
<dbReference type="Proteomes" id="UP000645217">
    <property type="component" value="Unassembled WGS sequence"/>
</dbReference>
<evidence type="ECO:0000256" key="3">
    <source>
        <dbReference type="ARBA" id="ARBA00022475"/>
    </source>
</evidence>
<dbReference type="Pfam" id="PF07681">
    <property type="entry name" value="DoxX"/>
    <property type="match status" value="1"/>
</dbReference>
<keyword evidence="10" id="KW-1185">Reference proteome</keyword>
<evidence type="ECO:0000313" key="9">
    <source>
        <dbReference type="EMBL" id="GGK99835.1"/>
    </source>
</evidence>
<evidence type="ECO:0000256" key="7">
    <source>
        <dbReference type="SAM" id="MobiDB-lite"/>
    </source>
</evidence>
<protein>
    <recommendedName>
        <fullName evidence="11">DoxX family protein</fullName>
    </recommendedName>
</protein>
<feature type="compositionally biased region" description="Low complexity" evidence="7">
    <location>
        <begin position="252"/>
        <end position="264"/>
    </location>
</feature>
<dbReference type="GO" id="GO:0005886">
    <property type="term" value="C:plasma membrane"/>
    <property type="evidence" value="ECO:0007669"/>
    <property type="project" value="UniProtKB-SubCell"/>
</dbReference>
<keyword evidence="5 8" id="KW-1133">Transmembrane helix</keyword>
<organism evidence="9 10">
    <name type="scientific">Sphaerisporangium melleum</name>
    <dbReference type="NCBI Taxonomy" id="321316"/>
    <lineage>
        <taxon>Bacteria</taxon>
        <taxon>Bacillati</taxon>
        <taxon>Actinomycetota</taxon>
        <taxon>Actinomycetes</taxon>
        <taxon>Streptosporangiales</taxon>
        <taxon>Streptosporangiaceae</taxon>
        <taxon>Sphaerisporangium</taxon>
    </lineage>
</organism>
<comment type="subcellular location">
    <subcellularLocation>
        <location evidence="1">Cell membrane</location>
        <topology evidence="1">Multi-pass membrane protein</topology>
    </subcellularLocation>
</comment>
<evidence type="ECO:0000256" key="4">
    <source>
        <dbReference type="ARBA" id="ARBA00022692"/>
    </source>
</evidence>
<dbReference type="InterPro" id="IPR032808">
    <property type="entry name" value="DoxX"/>
</dbReference>
<dbReference type="EMBL" id="BMNT01000027">
    <property type="protein sequence ID" value="GGK99835.1"/>
    <property type="molecule type" value="Genomic_DNA"/>
</dbReference>
<evidence type="ECO:0000256" key="6">
    <source>
        <dbReference type="ARBA" id="ARBA00023136"/>
    </source>
</evidence>
<evidence type="ECO:0000256" key="2">
    <source>
        <dbReference type="ARBA" id="ARBA00006679"/>
    </source>
</evidence>
<evidence type="ECO:0000256" key="5">
    <source>
        <dbReference type="ARBA" id="ARBA00022989"/>
    </source>
</evidence>
<dbReference type="RefSeq" id="WP_189165229.1">
    <property type="nucleotide sequence ID" value="NZ_BMNT01000027.1"/>
</dbReference>
<feature type="transmembrane region" description="Helical" evidence="8">
    <location>
        <begin position="103"/>
        <end position="126"/>
    </location>
</feature>
<evidence type="ECO:0008006" key="11">
    <source>
        <dbReference type="Google" id="ProtNLM"/>
    </source>
</evidence>
<comment type="caution">
    <text evidence="9">The sequence shown here is derived from an EMBL/GenBank/DDBJ whole genome shotgun (WGS) entry which is preliminary data.</text>
</comment>
<feature type="transmembrane region" description="Helical" evidence="8">
    <location>
        <begin position="64"/>
        <end position="91"/>
    </location>
</feature>
<gene>
    <name evidence="9" type="ORF">GCM10007964_47410</name>
</gene>
<name>A0A917RCU6_9ACTN</name>
<keyword evidence="3" id="KW-1003">Cell membrane</keyword>
<evidence type="ECO:0000256" key="8">
    <source>
        <dbReference type="SAM" id="Phobius"/>
    </source>
</evidence>
<evidence type="ECO:0000256" key="1">
    <source>
        <dbReference type="ARBA" id="ARBA00004651"/>
    </source>
</evidence>